<reference evidence="2" key="2">
    <citation type="submission" date="2020-06" db="EMBL/GenBank/DDBJ databases">
        <title>Isolation of Planomicrobium glaciei.</title>
        <authorList>
            <person name="Malisova L."/>
            <person name="Safrankova R."/>
            <person name="Jakubu V."/>
            <person name="Spanelova P."/>
        </authorList>
    </citation>
    <scope>NUCLEOTIDE SEQUENCE [LARGE SCALE GENOMIC DNA]</scope>
    <source>
        <strain evidence="2">NRL-ATB46093</strain>
    </source>
</reference>
<dbReference type="GO" id="GO:0030420">
    <property type="term" value="P:establishment of competence for transformation"/>
    <property type="evidence" value="ECO:0007669"/>
    <property type="project" value="InterPro"/>
</dbReference>
<proteinExistence type="predicted"/>
<sequence>MGKYEENFINRSTLFLMSSFETERKTKVVTKHGEFYSQLPALQLLDHACMLYASTYDGRVKANRHNLKQHKKTPILISMDGVAAFPIKSPTHPECAWIFNHDYRTEFLSPTRTRIIFEQHKVSVELDVSIHTMEKQRSRMYEMLYYYMKIRDRHNT</sequence>
<reference evidence="1 2" key="1">
    <citation type="submission" date="2020-04" db="EMBL/GenBank/DDBJ databases">
        <authorList>
            <person name="Pajer P."/>
            <person name="Broz P."/>
        </authorList>
    </citation>
    <scope>NUCLEOTIDE SEQUENCE [LARGE SCALE GENOMIC DNA]</scope>
    <source>
        <strain evidence="2">NRL-ATB46093</strain>
    </source>
</reference>
<evidence type="ECO:0000313" key="2">
    <source>
        <dbReference type="Proteomes" id="UP000509222"/>
    </source>
</evidence>
<organism evidence="1 2">
    <name type="scientific">Planococcus glaciei</name>
    <dbReference type="NCBI Taxonomy" id="459472"/>
    <lineage>
        <taxon>Bacteria</taxon>
        <taxon>Bacillati</taxon>
        <taxon>Bacillota</taxon>
        <taxon>Bacilli</taxon>
        <taxon>Bacillales</taxon>
        <taxon>Caryophanaceae</taxon>
        <taxon>Planococcus</taxon>
    </lineage>
</organism>
<dbReference type="AlphaFoldDB" id="A0A7H8Q7C2"/>
<dbReference type="EMBL" id="CP051177">
    <property type="protein sequence ID" value="QKX49425.1"/>
    <property type="molecule type" value="Genomic_DNA"/>
</dbReference>
<protein>
    <submittedName>
        <fullName evidence="1">Competence protein</fullName>
    </submittedName>
</protein>
<evidence type="ECO:0000313" key="1">
    <source>
        <dbReference type="EMBL" id="QKX49425.1"/>
    </source>
</evidence>
<accession>A0A7H8Q7C2</accession>
<name>A0A7H8Q7C2_9BACL</name>
<dbReference type="Proteomes" id="UP000509222">
    <property type="component" value="Chromosome"/>
</dbReference>
<gene>
    <name evidence="1" type="ORF">HF394_01880</name>
</gene>
<dbReference type="InterPro" id="IPR010461">
    <property type="entry name" value="ComK"/>
</dbReference>
<dbReference type="RefSeq" id="WP_176293952.1">
    <property type="nucleotide sequence ID" value="NZ_CP051177.1"/>
</dbReference>
<keyword evidence="2" id="KW-1185">Reference proteome</keyword>
<dbReference type="Pfam" id="PF06338">
    <property type="entry name" value="ComK"/>
    <property type="match status" value="1"/>
</dbReference>